<evidence type="ECO:0000313" key="2">
    <source>
        <dbReference type="EMBL" id="KAK4085311.1"/>
    </source>
</evidence>
<name>A0AAE1IK33_9HYPO</name>
<dbReference type="Proteomes" id="UP001273209">
    <property type="component" value="Unassembled WGS sequence"/>
</dbReference>
<dbReference type="PANTHER" id="PTHR13211:SF0">
    <property type="entry name" value="TELOMERASE CAJAL BODY PROTEIN 1"/>
    <property type="match status" value="1"/>
</dbReference>
<dbReference type="PANTHER" id="PTHR13211">
    <property type="entry name" value="TELOMERASE CAJAL BODY PROTEIN 1"/>
    <property type="match status" value="1"/>
</dbReference>
<keyword evidence="3" id="KW-1185">Reference proteome</keyword>
<dbReference type="EMBL" id="JAWRVG010000001">
    <property type="protein sequence ID" value="KAK4085311.1"/>
    <property type="molecule type" value="Genomic_DNA"/>
</dbReference>
<dbReference type="GeneID" id="87917160"/>
<dbReference type="Gene3D" id="2.130.10.10">
    <property type="entry name" value="YVTN repeat-like/Quinoprotein amine dehydrogenase"/>
    <property type="match status" value="1"/>
</dbReference>
<dbReference type="InterPro" id="IPR015943">
    <property type="entry name" value="WD40/YVTN_repeat-like_dom_sf"/>
</dbReference>
<sequence length="495" mass="52639">MWTGSSLVYRGSNASASASASANTMDPAQAQPEAPPLAHGGQQEAPAIRLLAEHLAVSKPELDERQKPLPGEGDGNHKDSENSGLDTLDRRFYSSAQWTADGTVILALSSDQTVSSFALPADLLQPAGEARKLGCQAGIKLPEPTQTLAAAPYFSLANPASQMFLVGCRDHPLHLYHAFPRPEDKDTTAGAAAVASRPLYTYKLIRHESEQYITPASLLWEYPGTHFVCGSANRIDLFDVSGHCSDGPTVTVPTIPSRRHIAKGSGVGMKGTVAALASSPPADASGHGPILAAGTWTRWMGTYDLHRSDRVVANWSIADADHKAFRISLGGQGVVQTAWSPCGRYLVVNERQADGLLVYDIRGTGQLLAVLKGRRSTTQQRLHFDVFPAESGFEVWAGTQHGTVAVWEGVGMQNDAIDPSWAWKAHESPIGSTIVHSSGSVAATCSGGWGYPREQDLDTASAGAGLTVDGYNHHSRIFDESSIKIWSVGGQGVTA</sequence>
<gene>
    <name evidence="2" type="ORF">Triagg1_301</name>
</gene>
<dbReference type="SUPFAM" id="SSF50978">
    <property type="entry name" value="WD40 repeat-like"/>
    <property type="match status" value="1"/>
</dbReference>
<dbReference type="RefSeq" id="XP_062760651.1">
    <property type="nucleotide sequence ID" value="XM_062898019.1"/>
</dbReference>
<feature type="compositionally biased region" description="Low complexity" evidence="1">
    <location>
        <begin position="12"/>
        <end position="38"/>
    </location>
</feature>
<evidence type="ECO:0000256" key="1">
    <source>
        <dbReference type="SAM" id="MobiDB-lite"/>
    </source>
</evidence>
<proteinExistence type="predicted"/>
<protein>
    <submittedName>
        <fullName evidence="2">Uncharacterized protein</fullName>
    </submittedName>
</protein>
<feature type="compositionally biased region" description="Basic and acidic residues" evidence="1">
    <location>
        <begin position="74"/>
        <end position="86"/>
    </location>
</feature>
<comment type="caution">
    <text evidence="2">The sequence shown here is derived from an EMBL/GenBank/DDBJ whole genome shotgun (WGS) entry which is preliminary data.</text>
</comment>
<dbReference type="AlphaFoldDB" id="A0AAE1IK33"/>
<feature type="region of interest" description="Disordered" evidence="1">
    <location>
        <begin position="1"/>
        <end position="46"/>
    </location>
</feature>
<accession>A0AAE1IK33</accession>
<dbReference type="InterPro" id="IPR051150">
    <property type="entry name" value="SWT21/TCAB1_mRNA_Telomere"/>
</dbReference>
<organism evidence="2 3">
    <name type="scientific">Trichoderma aggressivum f. europaeum</name>
    <dbReference type="NCBI Taxonomy" id="173218"/>
    <lineage>
        <taxon>Eukaryota</taxon>
        <taxon>Fungi</taxon>
        <taxon>Dikarya</taxon>
        <taxon>Ascomycota</taxon>
        <taxon>Pezizomycotina</taxon>
        <taxon>Sordariomycetes</taxon>
        <taxon>Hypocreomycetidae</taxon>
        <taxon>Hypocreales</taxon>
        <taxon>Hypocreaceae</taxon>
        <taxon>Trichoderma</taxon>
    </lineage>
</organism>
<dbReference type="InterPro" id="IPR036322">
    <property type="entry name" value="WD40_repeat_dom_sf"/>
</dbReference>
<feature type="region of interest" description="Disordered" evidence="1">
    <location>
        <begin position="61"/>
        <end position="86"/>
    </location>
</feature>
<evidence type="ECO:0000313" key="3">
    <source>
        <dbReference type="Proteomes" id="UP001273209"/>
    </source>
</evidence>
<reference evidence="2" key="1">
    <citation type="submission" date="2023-11" db="EMBL/GenBank/DDBJ databases">
        <title>The genome sequences of three competitors of mushroom-forming fungi.</title>
        <authorList>
            <person name="Beijen E."/>
            <person name="Ohm R.A."/>
        </authorList>
    </citation>
    <scope>NUCLEOTIDE SEQUENCE</scope>
    <source>
        <strain evidence="2">CBS 100526</strain>
    </source>
</reference>